<dbReference type="GeneID" id="36514016"/>
<dbReference type="EMBL" id="NDIQ01000001">
    <property type="protein sequence ID" value="PRT52647.1"/>
    <property type="molecule type" value="Genomic_DNA"/>
</dbReference>
<keyword evidence="3" id="KW-1185">Reference proteome</keyword>
<proteinExistence type="predicted"/>
<protein>
    <submittedName>
        <fullName evidence="2">Uncharacterized protein</fullName>
    </submittedName>
</protein>
<evidence type="ECO:0000313" key="3">
    <source>
        <dbReference type="Proteomes" id="UP000238350"/>
    </source>
</evidence>
<organism evidence="2 3">
    <name type="scientific">Wickerhamiella sorbophila</name>
    <dbReference type="NCBI Taxonomy" id="45607"/>
    <lineage>
        <taxon>Eukaryota</taxon>
        <taxon>Fungi</taxon>
        <taxon>Dikarya</taxon>
        <taxon>Ascomycota</taxon>
        <taxon>Saccharomycotina</taxon>
        <taxon>Dipodascomycetes</taxon>
        <taxon>Dipodascales</taxon>
        <taxon>Trichomonascaceae</taxon>
        <taxon>Wickerhamiella</taxon>
    </lineage>
</organism>
<reference evidence="2 3" key="1">
    <citation type="submission" date="2017-04" db="EMBL/GenBank/DDBJ databases">
        <title>Genome sequencing of [Candida] sorbophila.</title>
        <authorList>
            <person name="Ahn J.O."/>
        </authorList>
    </citation>
    <scope>NUCLEOTIDE SEQUENCE [LARGE SCALE GENOMIC DNA]</scope>
    <source>
        <strain evidence="2 3">DS02</strain>
    </source>
</reference>
<feature type="region of interest" description="Disordered" evidence="1">
    <location>
        <begin position="177"/>
        <end position="210"/>
    </location>
</feature>
<accession>A0A2T0FCF4</accession>
<dbReference type="Proteomes" id="UP000238350">
    <property type="component" value="Unassembled WGS sequence"/>
</dbReference>
<gene>
    <name evidence="2" type="ORF">B9G98_00267</name>
</gene>
<dbReference type="STRING" id="45607.A0A2T0FCF4"/>
<evidence type="ECO:0000313" key="2">
    <source>
        <dbReference type="EMBL" id="PRT52647.1"/>
    </source>
</evidence>
<dbReference type="AlphaFoldDB" id="A0A2T0FCF4"/>
<feature type="compositionally biased region" description="Basic residues" evidence="1">
    <location>
        <begin position="197"/>
        <end position="210"/>
    </location>
</feature>
<name>A0A2T0FCF4_9ASCO</name>
<sequence length="210" mass="23551">MEDEFGDFLQKRVRNLQKRMRRLQQYEETVAQAPGSLNEDQIVALSKKEEVEIPLKIQQNLLDVYSEIQEKQTRSFSEKEIEAAEQRGAAREREKLDITLKLLHRVAVLHQQPDSGAEMAALATLLQQLYTGDDRALAAVDKLHAGSATEKIGGLTFQRIRGLADGSEPFVQQVQFMSEEPASKPPAANGTANGQAKKPKRRNRKSTKAQ</sequence>
<comment type="caution">
    <text evidence="2">The sequence shown here is derived from an EMBL/GenBank/DDBJ whole genome shotgun (WGS) entry which is preliminary data.</text>
</comment>
<dbReference type="RefSeq" id="XP_024662593.1">
    <property type="nucleotide sequence ID" value="XM_024806825.1"/>
</dbReference>
<evidence type="ECO:0000256" key="1">
    <source>
        <dbReference type="SAM" id="MobiDB-lite"/>
    </source>
</evidence>